<name>A0AAE1EZZ3_PETCI</name>
<organism evidence="1 2">
    <name type="scientific">Petrolisthes cinctipes</name>
    <name type="common">Flat porcelain crab</name>
    <dbReference type="NCBI Taxonomy" id="88211"/>
    <lineage>
        <taxon>Eukaryota</taxon>
        <taxon>Metazoa</taxon>
        <taxon>Ecdysozoa</taxon>
        <taxon>Arthropoda</taxon>
        <taxon>Crustacea</taxon>
        <taxon>Multicrustacea</taxon>
        <taxon>Malacostraca</taxon>
        <taxon>Eumalacostraca</taxon>
        <taxon>Eucarida</taxon>
        <taxon>Decapoda</taxon>
        <taxon>Pleocyemata</taxon>
        <taxon>Anomura</taxon>
        <taxon>Galatheoidea</taxon>
        <taxon>Porcellanidae</taxon>
        <taxon>Petrolisthes</taxon>
    </lineage>
</organism>
<dbReference type="EMBL" id="JAWQEG010003791">
    <property type="protein sequence ID" value="KAK3864454.1"/>
    <property type="molecule type" value="Genomic_DNA"/>
</dbReference>
<comment type="caution">
    <text evidence="1">The sequence shown here is derived from an EMBL/GenBank/DDBJ whole genome shotgun (WGS) entry which is preliminary data.</text>
</comment>
<reference evidence="1" key="1">
    <citation type="submission" date="2023-10" db="EMBL/GenBank/DDBJ databases">
        <title>Genome assemblies of two species of porcelain crab, Petrolisthes cinctipes and Petrolisthes manimaculis (Anomura: Porcellanidae).</title>
        <authorList>
            <person name="Angst P."/>
        </authorList>
    </citation>
    <scope>NUCLEOTIDE SEQUENCE</scope>
    <source>
        <strain evidence="1">PB745_01</strain>
        <tissue evidence="1">Gill</tissue>
    </source>
</reference>
<keyword evidence="2" id="KW-1185">Reference proteome</keyword>
<evidence type="ECO:0000313" key="2">
    <source>
        <dbReference type="Proteomes" id="UP001286313"/>
    </source>
</evidence>
<dbReference type="Proteomes" id="UP001286313">
    <property type="component" value="Unassembled WGS sequence"/>
</dbReference>
<gene>
    <name evidence="1" type="ORF">Pcinc_029863</name>
</gene>
<protein>
    <submittedName>
        <fullName evidence="1">Uncharacterized protein</fullName>
    </submittedName>
</protein>
<sequence>MVALLSGPALCATSCSLPQPLVSGQCSSVKLLLGTSNRIHVAVLQKLCEQGWSHVLAQKSTTPSQQTPVRRAKQFAVVNLHRDSFIEAVSWTSGDGRDVVCDPDWFVDAEVELTNGYRWYLHGLPLWPLLNQTLAPPSRPNPFKRKKLDWPSYAFATPLYLVPHEWRSFRDPNIGVQKLFSNDLAPTSQQNLVGKPVDAFAKPDKFQAGVTQLLQTLGAAINEDPEDYKNWLLPLVRSSLPSMIESFKARQSGRGPRKSGSQQVSTCPDLLYVFFLKQPCLNASSCMVLSEVQLALRKASCSTTSLIVGHS</sequence>
<proteinExistence type="predicted"/>
<dbReference type="AlphaFoldDB" id="A0AAE1EZZ3"/>
<accession>A0AAE1EZZ3</accession>
<evidence type="ECO:0000313" key="1">
    <source>
        <dbReference type="EMBL" id="KAK3864454.1"/>
    </source>
</evidence>